<keyword evidence="1" id="KW-0472">Membrane</keyword>
<dbReference type="AlphaFoldDB" id="A0A6I5MY73"/>
<keyword evidence="1" id="KW-0812">Transmembrane</keyword>
<gene>
    <name evidence="2" type="ORF">F6S87_00955</name>
</gene>
<comment type="caution">
    <text evidence="2">The sequence shown here is derived from an EMBL/GenBank/DDBJ whole genome shotgun (WGS) entry which is preliminary data.</text>
</comment>
<keyword evidence="3" id="KW-1185">Reference proteome</keyword>
<evidence type="ECO:0000256" key="1">
    <source>
        <dbReference type="SAM" id="Phobius"/>
    </source>
</evidence>
<reference evidence="2 3" key="1">
    <citation type="submission" date="2019-09" db="EMBL/GenBank/DDBJ databases">
        <title>Phylogenetic characterization of a novel taxon of the genus Bifidobacterium: Bifidobacterium choloepi sp. nov.</title>
        <authorList>
            <person name="Modesto M."/>
            <person name="Satti M."/>
        </authorList>
    </citation>
    <scope>NUCLEOTIDE SEQUENCE [LARGE SCALE GENOMIC DNA]</scope>
    <source>
        <strain evidence="2 3">BRDM6</strain>
    </source>
</reference>
<feature type="transmembrane region" description="Helical" evidence="1">
    <location>
        <begin position="32"/>
        <end position="53"/>
    </location>
</feature>
<proteinExistence type="predicted"/>
<accession>A0A6I5MY73</accession>
<dbReference type="EMBL" id="VYSG01000001">
    <property type="protein sequence ID" value="NEG69217.1"/>
    <property type="molecule type" value="Genomic_DNA"/>
</dbReference>
<sequence>MSQRRDRRRGKSGTLEPVEVTMREMVKRIHPVVKTLGLLATMALVMISVVIVVRGATSSSEYTAMATAQESGKANADEIVEIDRGEPDFTYMVSKTYSTVKKFVEDLKEVGYDCPIFHQTNIVTNAASSGYCSANDVVSVYASADRRDNQVDIMKALSEGTDVGGHLVIGGNWMLNTSDSKYWSEVTGGIEVVW</sequence>
<evidence type="ECO:0000313" key="2">
    <source>
        <dbReference type="EMBL" id="NEG69217.1"/>
    </source>
</evidence>
<dbReference type="Proteomes" id="UP000469292">
    <property type="component" value="Unassembled WGS sequence"/>
</dbReference>
<protein>
    <submittedName>
        <fullName evidence="2">Uncharacterized protein</fullName>
    </submittedName>
</protein>
<keyword evidence="1" id="KW-1133">Transmembrane helix</keyword>
<evidence type="ECO:0000313" key="3">
    <source>
        <dbReference type="Proteomes" id="UP000469292"/>
    </source>
</evidence>
<organism evidence="2 3">
    <name type="scientific">Bifidobacterium choloepi</name>
    <dbReference type="NCBI Taxonomy" id="2614131"/>
    <lineage>
        <taxon>Bacteria</taxon>
        <taxon>Bacillati</taxon>
        <taxon>Actinomycetota</taxon>
        <taxon>Actinomycetes</taxon>
        <taxon>Bifidobacteriales</taxon>
        <taxon>Bifidobacteriaceae</taxon>
        <taxon>Bifidobacterium</taxon>
    </lineage>
</organism>
<name>A0A6I5MY73_9BIFI</name>